<accession>A0A6J5RG25</accession>
<sequence length="266" mass="26544">MKRIIALAVLFLTFGPSAWALESGNLNLTLEDGSAGLTCKQGPSSTAGILIDADGQGGNAFACVNSIPSTIAMDAGSMTAGVFAPARIVTTCAAGNYLKMNSGGSALECSAGSGSGSSMAQLFSASSETRLGSAGASATRTAYMGLAGKLSQGALNLDTVFLPLPSGGTFNNLRCKLNDTLTGTSASIKVSLVGGVCSAYATWQLETSALSVTMNSGDSGSQTTNSARTFAAPTGSPTAAQCVGFRVDSVNTTNSLVVNCAIEKTA</sequence>
<protein>
    <submittedName>
        <fullName evidence="1">Uncharacterized protein</fullName>
    </submittedName>
</protein>
<organism evidence="1">
    <name type="scientific">uncultured Caudovirales phage</name>
    <dbReference type="NCBI Taxonomy" id="2100421"/>
    <lineage>
        <taxon>Viruses</taxon>
        <taxon>Duplodnaviria</taxon>
        <taxon>Heunggongvirae</taxon>
        <taxon>Uroviricota</taxon>
        <taxon>Caudoviricetes</taxon>
        <taxon>Peduoviridae</taxon>
        <taxon>Maltschvirus</taxon>
        <taxon>Maltschvirus maltsch</taxon>
    </lineage>
</organism>
<dbReference type="EMBL" id="LR797355">
    <property type="protein sequence ID" value="CAB4205269.1"/>
    <property type="molecule type" value="Genomic_DNA"/>
</dbReference>
<reference evidence="1" key="1">
    <citation type="submission" date="2020-05" db="EMBL/GenBank/DDBJ databases">
        <authorList>
            <person name="Chiriac C."/>
            <person name="Salcher M."/>
            <person name="Ghai R."/>
            <person name="Kavagutti S V."/>
        </authorList>
    </citation>
    <scope>NUCLEOTIDE SEQUENCE</scope>
</reference>
<proteinExistence type="predicted"/>
<name>A0A6J5RG25_9CAUD</name>
<dbReference type="EMBL" id="LR797239">
    <property type="protein sequence ID" value="CAB4196223.1"/>
    <property type="molecule type" value="Genomic_DNA"/>
</dbReference>
<evidence type="ECO:0000313" key="2">
    <source>
        <dbReference type="EMBL" id="CAB4205269.1"/>
    </source>
</evidence>
<gene>
    <name evidence="1" type="ORF">UFOVP1287_60</name>
    <name evidence="2" type="ORF">UFOVP1408_53</name>
</gene>
<evidence type="ECO:0000313" key="1">
    <source>
        <dbReference type="EMBL" id="CAB4196223.1"/>
    </source>
</evidence>